<dbReference type="dictyBase" id="DDB_G0284793"/>
<name>Q54P50_DICDI</name>
<accession>Q54P50</accession>
<dbReference type="RefSeq" id="XP_638408.1">
    <property type="nucleotide sequence ID" value="XM_633316.1"/>
</dbReference>
<dbReference type="AlphaFoldDB" id="Q54P50"/>
<organism evidence="1 2">
    <name type="scientific">Dictyostelium discoideum</name>
    <name type="common">Social amoeba</name>
    <dbReference type="NCBI Taxonomy" id="44689"/>
    <lineage>
        <taxon>Eukaryota</taxon>
        <taxon>Amoebozoa</taxon>
        <taxon>Evosea</taxon>
        <taxon>Eumycetozoa</taxon>
        <taxon>Dictyostelia</taxon>
        <taxon>Dictyosteliales</taxon>
        <taxon>Dictyosteliaceae</taxon>
        <taxon>Dictyostelium</taxon>
    </lineage>
</organism>
<dbReference type="EMBL" id="AAFI02000071">
    <property type="protein sequence ID" value="EAL65049.1"/>
    <property type="molecule type" value="Genomic_DNA"/>
</dbReference>
<evidence type="ECO:0008006" key="3">
    <source>
        <dbReference type="Google" id="ProtNLM"/>
    </source>
</evidence>
<dbReference type="HOGENOM" id="CLU_083147_6_1_1"/>
<dbReference type="GeneID" id="8624778"/>
<dbReference type="Proteomes" id="UP000002195">
    <property type="component" value="Unassembled WGS sequence"/>
</dbReference>
<evidence type="ECO:0000313" key="2">
    <source>
        <dbReference type="Proteomes" id="UP000002195"/>
    </source>
</evidence>
<comment type="caution">
    <text evidence="1">The sequence shown here is derived from an EMBL/GenBank/DDBJ whole genome shotgun (WGS) entry which is preliminary data.</text>
</comment>
<gene>
    <name evidence="1" type="ORF">DDB_G0284793</name>
</gene>
<dbReference type="PANTHER" id="PTHR15907">
    <property type="entry name" value="DUF614 FAMILY PROTEIN-RELATED"/>
    <property type="match status" value="1"/>
</dbReference>
<dbReference type="PhylomeDB" id="Q54P50"/>
<keyword evidence="2" id="KW-1185">Reference proteome</keyword>
<dbReference type="InterPro" id="IPR006461">
    <property type="entry name" value="PLAC_motif_containing"/>
</dbReference>
<protein>
    <recommendedName>
        <fullName evidence="3">PLAC8 family protein</fullName>
    </recommendedName>
</protein>
<dbReference type="PaxDb" id="44689-DDB0186196"/>
<dbReference type="KEGG" id="ddi:DDB_G0284793"/>
<dbReference type="VEuPathDB" id="AmoebaDB:DDB_G0284793"/>
<evidence type="ECO:0000313" key="1">
    <source>
        <dbReference type="EMBL" id="EAL65049.1"/>
    </source>
</evidence>
<dbReference type="Pfam" id="PF04749">
    <property type="entry name" value="PLAC8"/>
    <property type="match status" value="1"/>
</dbReference>
<proteinExistence type="predicted"/>
<dbReference type="InParanoid" id="Q54P50"/>
<reference evidence="1 2" key="1">
    <citation type="journal article" date="2005" name="Nature">
        <title>The genome of the social amoeba Dictyostelium discoideum.</title>
        <authorList>
            <consortium name="The Dictyostelium discoideum Sequencing Consortium"/>
            <person name="Eichinger L."/>
            <person name="Pachebat J.A."/>
            <person name="Glockner G."/>
            <person name="Rajandream M.A."/>
            <person name="Sucgang R."/>
            <person name="Berriman M."/>
            <person name="Song J."/>
            <person name="Olsen R."/>
            <person name="Szafranski K."/>
            <person name="Xu Q."/>
            <person name="Tunggal B."/>
            <person name="Kummerfeld S."/>
            <person name="Madera M."/>
            <person name="Konfortov B.A."/>
            <person name="Rivero F."/>
            <person name="Bankier A.T."/>
            <person name="Lehmann R."/>
            <person name="Hamlin N."/>
            <person name="Davies R."/>
            <person name="Gaudet P."/>
            <person name="Fey P."/>
            <person name="Pilcher K."/>
            <person name="Chen G."/>
            <person name="Saunders D."/>
            <person name="Sodergren E."/>
            <person name="Davis P."/>
            <person name="Kerhornou A."/>
            <person name="Nie X."/>
            <person name="Hall N."/>
            <person name="Anjard C."/>
            <person name="Hemphill L."/>
            <person name="Bason N."/>
            <person name="Farbrother P."/>
            <person name="Desany B."/>
            <person name="Just E."/>
            <person name="Morio T."/>
            <person name="Rost R."/>
            <person name="Churcher C."/>
            <person name="Cooper J."/>
            <person name="Haydock S."/>
            <person name="van Driessche N."/>
            <person name="Cronin A."/>
            <person name="Goodhead I."/>
            <person name="Muzny D."/>
            <person name="Mourier T."/>
            <person name="Pain A."/>
            <person name="Lu M."/>
            <person name="Harper D."/>
            <person name="Lindsay R."/>
            <person name="Hauser H."/>
            <person name="James K."/>
            <person name="Quiles M."/>
            <person name="Madan Babu M."/>
            <person name="Saito T."/>
            <person name="Buchrieser C."/>
            <person name="Wardroper A."/>
            <person name="Felder M."/>
            <person name="Thangavelu M."/>
            <person name="Johnson D."/>
            <person name="Knights A."/>
            <person name="Loulseged H."/>
            <person name="Mungall K."/>
            <person name="Oliver K."/>
            <person name="Price C."/>
            <person name="Quail M.A."/>
            <person name="Urushihara H."/>
            <person name="Hernandez J."/>
            <person name="Rabbinowitsch E."/>
            <person name="Steffen D."/>
            <person name="Sanders M."/>
            <person name="Ma J."/>
            <person name="Kohara Y."/>
            <person name="Sharp S."/>
            <person name="Simmonds M."/>
            <person name="Spiegler S."/>
            <person name="Tivey A."/>
            <person name="Sugano S."/>
            <person name="White B."/>
            <person name="Walker D."/>
            <person name="Woodward J."/>
            <person name="Winckler T."/>
            <person name="Tanaka Y."/>
            <person name="Shaulsky G."/>
            <person name="Schleicher M."/>
            <person name="Weinstock G."/>
            <person name="Rosenthal A."/>
            <person name="Cox E.C."/>
            <person name="Chisholm R.L."/>
            <person name="Gibbs R."/>
            <person name="Loomis W.F."/>
            <person name="Platzer M."/>
            <person name="Kay R.R."/>
            <person name="Williams J."/>
            <person name="Dear P.H."/>
            <person name="Noegel A.A."/>
            <person name="Barrell B."/>
            <person name="Kuspa A."/>
        </authorList>
    </citation>
    <scope>NUCLEOTIDE SEQUENCE [LARGE SCALE GENOMIC DNA]</scope>
    <source>
        <strain evidence="1 2">AX4</strain>
    </source>
</reference>
<dbReference type="NCBIfam" id="TIGR01571">
    <property type="entry name" value="A_thal_Cys_rich"/>
    <property type="match status" value="1"/>
</dbReference>
<sequence length="122" mass="13878">MANWEHGLCDCTSDCRVCCISYLWPNEYLFSIFIIHFKGLQIMQQRATVDNRQCEATDCLLATFFFPLVTCLTRSQIREKHGIDGNFCGDSCAVCYCTLCVVHQQTMQLQAKGEKPSGIFMS</sequence>
<dbReference type="FunCoup" id="Q54P50">
    <property type="interactions" value="7"/>
</dbReference>